<feature type="domain" description="RING-type" evidence="17">
    <location>
        <begin position="864"/>
        <end position="903"/>
    </location>
</feature>
<comment type="subcellular location">
    <subcellularLocation>
        <location evidence="1">Membrane</location>
        <topology evidence="1">Multi-pass membrane protein</topology>
    </subcellularLocation>
</comment>
<evidence type="ECO:0000256" key="2">
    <source>
        <dbReference type="ARBA" id="ARBA00017179"/>
    </source>
</evidence>
<dbReference type="InterPro" id="IPR013083">
    <property type="entry name" value="Znf_RING/FYVE/PHD"/>
</dbReference>
<organism evidence="19 20">
    <name type="scientific">Felis catus</name>
    <name type="common">Cat</name>
    <name type="synonym">Felis silvestris catus</name>
    <dbReference type="NCBI Taxonomy" id="9685"/>
    <lineage>
        <taxon>Eukaryota</taxon>
        <taxon>Metazoa</taxon>
        <taxon>Chordata</taxon>
        <taxon>Craniata</taxon>
        <taxon>Vertebrata</taxon>
        <taxon>Euteleostomi</taxon>
        <taxon>Mammalia</taxon>
        <taxon>Eutheria</taxon>
        <taxon>Laurasiatheria</taxon>
        <taxon>Carnivora</taxon>
        <taxon>Feliformia</taxon>
        <taxon>Felidae</taxon>
        <taxon>Felinae</taxon>
        <taxon>Felis</taxon>
    </lineage>
</organism>
<protein>
    <recommendedName>
        <fullName evidence="2">tRNA wybutosine-synthesizing protein 2 homolog</fullName>
    </recommendedName>
    <alternativeName>
        <fullName evidence="12">tRNA(Phe) (4-demethylwyosine(37)-C(7)) aminocarboxypropyltransferase</fullName>
    </alternativeName>
</protein>
<keyword evidence="4" id="KW-0949">S-adenosyl-L-methionine</keyword>
<keyword evidence="9 16" id="KW-1133">Transmembrane helix</keyword>
<keyword evidence="8" id="KW-0862">Zinc</keyword>
<dbReference type="SUPFAM" id="SSF53335">
    <property type="entry name" value="S-adenosyl-L-methionine-dependent methyltransferases"/>
    <property type="match status" value="1"/>
</dbReference>
<feature type="transmembrane region" description="Helical" evidence="16">
    <location>
        <begin position="783"/>
        <end position="802"/>
    </location>
</feature>
<dbReference type="Pfam" id="PF02475">
    <property type="entry name" value="TRM5-TYW2_MTfase"/>
    <property type="match status" value="1"/>
</dbReference>
<dbReference type="SMART" id="SM00744">
    <property type="entry name" value="RINGv"/>
    <property type="match status" value="1"/>
</dbReference>
<feature type="domain" description="SAM-dependent methyltransferase TRM5/TYW2-type" evidence="18">
    <location>
        <begin position="197"/>
        <end position="327"/>
    </location>
</feature>
<dbReference type="Gene3D" id="3.30.40.10">
    <property type="entry name" value="Zinc/RING finger domain, C3HC4 (zinc finger)"/>
    <property type="match status" value="1"/>
</dbReference>
<feature type="region of interest" description="Disordered" evidence="15">
    <location>
        <begin position="919"/>
        <end position="983"/>
    </location>
</feature>
<evidence type="ECO:0000256" key="13">
    <source>
        <dbReference type="ARBA" id="ARBA00037786"/>
    </source>
</evidence>
<evidence type="ECO:0000256" key="6">
    <source>
        <dbReference type="ARBA" id="ARBA00022723"/>
    </source>
</evidence>
<feature type="transmembrane region" description="Helical" evidence="16">
    <location>
        <begin position="672"/>
        <end position="688"/>
    </location>
</feature>
<evidence type="ECO:0000256" key="15">
    <source>
        <dbReference type="SAM" id="MobiDB-lite"/>
    </source>
</evidence>
<dbReference type="InterPro" id="IPR011016">
    <property type="entry name" value="Znf_RING-CH"/>
</dbReference>
<dbReference type="PROSITE" id="PS50089">
    <property type="entry name" value="ZF_RING_2"/>
    <property type="match status" value="1"/>
</dbReference>
<evidence type="ECO:0000256" key="12">
    <source>
        <dbReference type="ARBA" id="ARBA00031315"/>
    </source>
</evidence>
<dbReference type="InterPro" id="IPR001841">
    <property type="entry name" value="Znf_RING"/>
</dbReference>
<keyword evidence="7 14" id="KW-0863">Zinc-finger</keyword>
<dbReference type="GeneTree" id="ENSGT00940000158932"/>
<feature type="transmembrane region" description="Helical" evidence="16">
    <location>
        <begin position="495"/>
        <end position="513"/>
    </location>
</feature>
<name>A0ABI7YJJ2_FELCA</name>
<evidence type="ECO:0000256" key="8">
    <source>
        <dbReference type="ARBA" id="ARBA00022833"/>
    </source>
</evidence>
<dbReference type="InterPro" id="IPR050731">
    <property type="entry name" value="HRD1_E3_ubiq-ligases"/>
</dbReference>
<gene>
    <name evidence="19" type="primary">RNF139</name>
</gene>
<evidence type="ECO:0000256" key="9">
    <source>
        <dbReference type="ARBA" id="ARBA00022989"/>
    </source>
</evidence>
<dbReference type="InterPro" id="IPR056744">
    <property type="entry name" value="TRM5/TYW2-like_N"/>
</dbReference>
<keyword evidence="6" id="KW-0479">Metal-binding</keyword>
<evidence type="ECO:0000256" key="5">
    <source>
        <dbReference type="ARBA" id="ARBA00022692"/>
    </source>
</evidence>
<feature type="compositionally biased region" description="Basic and acidic residues" evidence="15">
    <location>
        <begin position="933"/>
        <end position="945"/>
    </location>
</feature>
<evidence type="ECO:0000313" key="20">
    <source>
        <dbReference type="Proteomes" id="UP000823872"/>
    </source>
</evidence>
<dbReference type="InterPro" id="IPR029063">
    <property type="entry name" value="SAM-dependent_MTases_sf"/>
</dbReference>
<feature type="transmembrane region" description="Helical" evidence="16">
    <location>
        <begin position="642"/>
        <end position="660"/>
    </location>
</feature>
<dbReference type="PANTHER" id="PTHR22763">
    <property type="entry name" value="RING ZINC FINGER PROTEIN"/>
    <property type="match status" value="1"/>
</dbReference>
<accession>A0ABI7YJJ2</accession>
<keyword evidence="3" id="KW-0808">Transferase</keyword>
<dbReference type="SMART" id="SM00184">
    <property type="entry name" value="RING"/>
    <property type="match status" value="1"/>
</dbReference>
<feature type="transmembrane region" description="Helical" evidence="16">
    <location>
        <begin position="708"/>
        <end position="728"/>
    </location>
</feature>
<dbReference type="GeneID" id="101090488"/>
<reference evidence="19 20" key="1">
    <citation type="submission" date="2021-02" db="EMBL/GenBank/DDBJ databases">
        <title>Safari Cat Assemblies.</title>
        <authorList>
            <person name="Bredemeyer K.R."/>
            <person name="Murphy W.J."/>
        </authorList>
    </citation>
    <scope>NUCLEOTIDE SEQUENCE [LARGE SCALE GENOMIC DNA]</scope>
</reference>
<dbReference type="InterPro" id="IPR056743">
    <property type="entry name" value="TRM5-TYW2-like_MTfase"/>
</dbReference>
<dbReference type="InterPro" id="IPR030382">
    <property type="entry name" value="MeTrfase_TRM5/TYW2"/>
</dbReference>
<dbReference type="Pfam" id="PF13639">
    <property type="entry name" value="zf-RING_2"/>
    <property type="match status" value="1"/>
</dbReference>
<evidence type="ECO:0000256" key="3">
    <source>
        <dbReference type="ARBA" id="ARBA00022679"/>
    </source>
</evidence>
<keyword evidence="20" id="KW-1185">Reference proteome</keyword>
<feature type="compositionally biased region" description="Acidic residues" evidence="15">
    <location>
        <begin position="946"/>
        <end position="956"/>
    </location>
</feature>
<dbReference type="Pfam" id="PF13705">
    <property type="entry name" value="TRC8_N"/>
    <property type="match status" value="1"/>
</dbReference>
<dbReference type="CDD" id="cd16683">
    <property type="entry name" value="RING-H2_RNF139"/>
    <property type="match status" value="1"/>
</dbReference>
<evidence type="ECO:0000256" key="4">
    <source>
        <dbReference type="ARBA" id="ARBA00022691"/>
    </source>
</evidence>
<reference evidence="19" key="2">
    <citation type="submission" date="2025-08" db="UniProtKB">
        <authorList>
            <consortium name="Ensembl"/>
        </authorList>
    </citation>
    <scope>IDENTIFICATION</scope>
    <source>
        <strain evidence="19">breed Abyssinian</strain>
    </source>
</reference>
<feature type="region of interest" description="Disordered" evidence="15">
    <location>
        <begin position="55"/>
        <end position="75"/>
    </location>
</feature>
<dbReference type="Proteomes" id="UP000823872">
    <property type="component" value="Chromosome F2"/>
</dbReference>
<dbReference type="RefSeq" id="XP_044905941.1">
    <property type="nucleotide sequence ID" value="XM_045050006.1"/>
</dbReference>
<evidence type="ECO:0000256" key="10">
    <source>
        <dbReference type="ARBA" id="ARBA00022990"/>
    </source>
</evidence>
<feature type="transmembrane region" description="Helical" evidence="16">
    <location>
        <begin position="396"/>
        <end position="416"/>
    </location>
</feature>
<dbReference type="Pfam" id="PF25132">
    <property type="entry name" value="TYW2_N"/>
    <property type="match status" value="1"/>
</dbReference>
<keyword evidence="5 16" id="KW-0812">Transmembrane</keyword>
<dbReference type="Pfam" id="PF25133">
    <property type="entry name" value="TYW2_N_2"/>
    <property type="match status" value="1"/>
</dbReference>
<feature type="transmembrane region" description="Helical" evidence="16">
    <location>
        <begin position="735"/>
        <end position="763"/>
    </location>
</feature>
<dbReference type="Ensembl" id="ENSFCTT00005048500.1">
    <property type="protein sequence ID" value="ENSFCTP00005035064.1"/>
    <property type="gene ID" value="ENSFCTG00005016840.1"/>
</dbReference>
<reference evidence="19" key="3">
    <citation type="submission" date="2025-09" db="UniProtKB">
        <authorList>
            <consortium name="Ensembl"/>
        </authorList>
    </citation>
    <scope>IDENTIFICATION</scope>
    <source>
        <strain evidence="19">breed Abyssinian</strain>
    </source>
</reference>
<evidence type="ECO:0000256" key="16">
    <source>
        <dbReference type="SAM" id="Phobius"/>
    </source>
</evidence>
<dbReference type="PROSITE" id="PS51684">
    <property type="entry name" value="SAM_MT_TRM5_TYW2"/>
    <property type="match status" value="1"/>
</dbReference>
<sequence length="983" mass="110997">MAAETSPRQRRRICPQAHQPFVPACHFDVTSGSGGRCARSSSCCCCGGEPGPGEWSLSESRGGTRREWGTSSMEREGGKNAAVVAVVTEPRFTQRYREYLEKQKLLDRQHRVAKMPDGTVALPVLGEALREQHLRELRNCVAPGSTCIVTQLLDPVPSKKAQSCSPAQRLCLEVSRWVEGRGVTWSAELEADLPRSWQRHGNLLLLSEDCFQAKQWKNLEPELWETVASALGVRRVAKRGRVSPDGTRTPAVTLLLGDHGWVEHVDNGIRYKFDVTQCMFSFGNITEKLRVASLPCAREVLVDLYAGIGYFTLPFLVHAGAAFVHACARETMEDTNPAHPTSEILRSPCGPHSLGSGMPPLPSSWLEKVDPETQGSTCIFVSSIVLILSQRSLFKFYMYSSAFLLAATSVLVNYYAALHIDFYGAYNTSAFGIELLPRKGPSLWMALIVLQLTLGIGYITLLQIHSIYSQLIILDLLVPVIGLITELPLHIRETLVFTSSLILTLNTVLVLVVKLKWFYYSTRYVYLLVRHMYRIYGLQLLMEDTWKRIRFPDILRVFWLTRITAQATVLMYILRMANETDSFFISWDDFWDLICNLIISGCDSTLTVLGMSAVISSIAHYLGLGILAFIGSTEEDDRRLGFVAPVLFFILALQTGLSGLRPEERLIRLSRNMCLLLTAVLHFIHGMTDPVLMSLSASHVSSFRRHFPVLFVSACLFILPVLLSYVLWHHYALNTWLFAVTAFCVELCLKVIVSLTVYTLFMIDGYYNVLWEKLDDYVYYVRSTGNIIEFIFGVVMFGNGAYTMMFESGSKIRACMMCLHAYFNIYLQAKNGWKTFMNRRTAVKKINSLPEIKGSRLQEIDDVCAICYHEFTTSARITPCNHYFHALCLRKWLYIQDTCPMCHQKVYIEDDIKDNSNVSNNNGFIAPNENPEEAIREAAAESDRELNEEDSTDCDDDVQRERNGVIQQHTGPAADEFINDDTD</sequence>
<dbReference type="InterPro" id="IPR025754">
    <property type="entry name" value="TRC8_N_dom"/>
</dbReference>
<comment type="function">
    <text evidence="13">S-adenosyl-L-methionine-dependent transferase that acts as a component of the wybutosine biosynthesis pathway. Wybutosine is a hyper modified guanosine with a tricyclic base found at the 3'-position adjacent to the anticodon of eukaryotic phenylalanine tRNA. Catalyzes the transfer of the alpha-amino-alpha-carboxypropyl (acp) group from S-adenosyl-L-methionine to the C-7 position of 4-demethylwyosine (imG-14) to produce wybutosine-86.</text>
</comment>
<dbReference type="InterPro" id="IPR056745">
    <property type="entry name" value="TYW2_N"/>
</dbReference>
<evidence type="ECO:0000259" key="18">
    <source>
        <dbReference type="PROSITE" id="PS51684"/>
    </source>
</evidence>
<feature type="transmembrane region" description="Helical" evidence="16">
    <location>
        <begin position="606"/>
        <end position="630"/>
    </location>
</feature>
<feature type="compositionally biased region" description="Basic and acidic residues" evidence="15">
    <location>
        <begin position="62"/>
        <end position="75"/>
    </location>
</feature>
<proteinExistence type="predicted"/>
<dbReference type="Gene3D" id="3.40.50.150">
    <property type="entry name" value="Vaccinia Virus protein VP39"/>
    <property type="match status" value="1"/>
</dbReference>
<keyword evidence="10" id="KW-0007">Acetylation</keyword>
<feature type="transmembrane region" description="Helical" evidence="16">
    <location>
        <begin position="471"/>
        <end position="489"/>
    </location>
</feature>
<feature type="transmembrane region" description="Helical" evidence="16">
    <location>
        <begin position="443"/>
        <end position="464"/>
    </location>
</feature>
<evidence type="ECO:0000256" key="14">
    <source>
        <dbReference type="PROSITE-ProRule" id="PRU00175"/>
    </source>
</evidence>
<evidence type="ECO:0000259" key="17">
    <source>
        <dbReference type="PROSITE" id="PS50089"/>
    </source>
</evidence>
<evidence type="ECO:0000256" key="11">
    <source>
        <dbReference type="ARBA" id="ARBA00023136"/>
    </source>
</evidence>
<keyword evidence="11 16" id="KW-0472">Membrane</keyword>
<evidence type="ECO:0000256" key="7">
    <source>
        <dbReference type="ARBA" id="ARBA00022771"/>
    </source>
</evidence>
<dbReference type="Gene3D" id="3.30.300.110">
    <property type="entry name" value="Met-10+ protein-like domains"/>
    <property type="match status" value="1"/>
</dbReference>
<dbReference type="PANTHER" id="PTHR22763:SF163">
    <property type="entry name" value="E3 UBIQUITIN-PROTEIN LIGASE RNF139"/>
    <property type="match status" value="1"/>
</dbReference>
<dbReference type="SUPFAM" id="SSF57850">
    <property type="entry name" value="RING/U-box"/>
    <property type="match status" value="1"/>
</dbReference>
<evidence type="ECO:0000313" key="19">
    <source>
        <dbReference type="Ensembl" id="ENSFCTP00005035064.1"/>
    </source>
</evidence>
<evidence type="ECO:0000256" key="1">
    <source>
        <dbReference type="ARBA" id="ARBA00004141"/>
    </source>
</evidence>